<feature type="compositionally biased region" description="Basic and acidic residues" evidence="1">
    <location>
        <begin position="145"/>
        <end position="157"/>
    </location>
</feature>
<proteinExistence type="predicted"/>
<dbReference type="eggNOG" id="COG4382">
    <property type="taxonomic scope" value="Bacteria"/>
</dbReference>
<dbReference type="Pfam" id="PF06252">
    <property type="entry name" value="GemA"/>
    <property type="match status" value="1"/>
</dbReference>
<evidence type="ECO:0008006" key="4">
    <source>
        <dbReference type="Google" id="ProtNLM"/>
    </source>
</evidence>
<evidence type="ECO:0000256" key="1">
    <source>
        <dbReference type="SAM" id="MobiDB-lite"/>
    </source>
</evidence>
<dbReference type="InterPro" id="IPR009363">
    <property type="entry name" value="Phage_Mu_Gp16"/>
</dbReference>
<reference evidence="2 3" key="1">
    <citation type="journal article" date="2011" name="J. Bacteriol.">
        <title>Genome sequence of the mercury-methylating and pleomorphic Desulfovibrio africanus Strain Walvis Bay.</title>
        <authorList>
            <person name="Brown S.D."/>
            <person name="Wall J.D."/>
            <person name="Kucken A.M."/>
            <person name="Gilmour C.C."/>
            <person name="Podar M."/>
            <person name="Brandt C.C."/>
            <person name="Teshima H."/>
            <person name="Detter J.C."/>
            <person name="Han C.S."/>
            <person name="Land M.L."/>
            <person name="Lucas S."/>
            <person name="Han J."/>
            <person name="Pennacchio L."/>
            <person name="Nolan M."/>
            <person name="Pitluck S."/>
            <person name="Woyke T."/>
            <person name="Goodwin L."/>
            <person name="Palumbo A.V."/>
            <person name="Elias D.A."/>
        </authorList>
    </citation>
    <scope>NUCLEOTIDE SEQUENCE [LARGE SCALE GENOMIC DNA]</scope>
    <source>
        <strain evidence="2 3">Walvis Bay</strain>
    </source>
</reference>
<feature type="region of interest" description="Disordered" evidence="1">
    <location>
        <begin position="140"/>
        <end position="183"/>
    </location>
</feature>
<name>F3YU37_DESAF</name>
<dbReference type="KEGG" id="daf:Desaf_0285"/>
<dbReference type="HOGENOM" id="CLU_107084_2_0_7"/>
<protein>
    <recommendedName>
        <fullName evidence="4">Regulatory protein GemA</fullName>
    </recommendedName>
</protein>
<keyword evidence="3" id="KW-1185">Reference proteome</keyword>
<dbReference type="Proteomes" id="UP000007844">
    <property type="component" value="Chromosome"/>
</dbReference>
<dbReference type="STRING" id="690850.Desaf_0285"/>
<organism evidence="2 3">
    <name type="scientific">Desulfocurvibacter africanus subsp. africanus str. Walvis Bay</name>
    <dbReference type="NCBI Taxonomy" id="690850"/>
    <lineage>
        <taxon>Bacteria</taxon>
        <taxon>Pseudomonadati</taxon>
        <taxon>Thermodesulfobacteriota</taxon>
        <taxon>Desulfovibrionia</taxon>
        <taxon>Desulfovibrionales</taxon>
        <taxon>Desulfovibrionaceae</taxon>
        <taxon>Desulfocurvibacter</taxon>
    </lineage>
</organism>
<dbReference type="EMBL" id="CP003221">
    <property type="protein sequence ID" value="EGJ48643.1"/>
    <property type="molecule type" value="Genomic_DNA"/>
</dbReference>
<evidence type="ECO:0000313" key="2">
    <source>
        <dbReference type="EMBL" id="EGJ48643.1"/>
    </source>
</evidence>
<feature type="compositionally biased region" description="Basic residues" evidence="1">
    <location>
        <begin position="172"/>
        <end position="183"/>
    </location>
</feature>
<dbReference type="RefSeq" id="WP_014258499.1">
    <property type="nucleotide sequence ID" value="NC_016629.1"/>
</dbReference>
<evidence type="ECO:0000313" key="3">
    <source>
        <dbReference type="Proteomes" id="UP000007844"/>
    </source>
</evidence>
<accession>F3YU37</accession>
<dbReference type="AlphaFoldDB" id="F3YU37"/>
<gene>
    <name evidence="2" type="ORF">Desaf_0285</name>
</gene>
<sequence>MDSRDYRRGLLAKVHIARKDLGLTEEEYRATLREMFGIESAAQLSEGQLGDLVEHFLHRGWRGPQDLSDRPGYLEIADSDPYARQKRYILALARRLGWRPGVLQRYMRAKVRSSSLAHLHDPTKLNLLARDLWGRCVRQGIDPAAKGEPKPPERPDEPAEGAGGEGSESGTRRRPQRKARDKS</sequence>